<name>A0A7D6BNL8_FERL1</name>
<evidence type="ECO:0000313" key="1">
    <source>
        <dbReference type="EMBL" id="QLJ52662.1"/>
    </source>
</evidence>
<protein>
    <submittedName>
        <fullName evidence="1">Uncharacterized protein</fullName>
    </submittedName>
</protein>
<dbReference type="KEGG" id="flt:Sv326_0487"/>
<accession>A0A7D6BNL8</accession>
<organism evidence="1 2">
    <name type="scientific">Fermentimicrarchaeum limneticum</name>
    <dbReference type="NCBI Taxonomy" id="2795018"/>
    <lineage>
        <taxon>Archaea</taxon>
        <taxon>Candidatus Micrarchaeota</taxon>
        <taxon>Candidatus Fermentimicrarchaeales</taxon>
        <taxon>Candidatus Fermentimicrarchaeaceae</taxon>
        <taxon>Candidatus Fermentimicrarchaeum</taxon>
    </lineage>
</organism>
<proteinExistence type="predicted"/>
<sequence>MIKILKEGRDISGIEYPNVVSRSCEDKLSVIFSSRKL</sequence>
<dbReference type="Proteomes" id="UP000510821">
    <property type="component" value="Chromosome"/>
</dbReference>
<dbReference type="AlphaFoldDB" id="A0A7D6BNL8"/>
<gene>
    <name evidence="1" type="ORF">Sv326_0487</name>
</gene>
<dbReference type="EMBL" id="CP058998">
    <property type="protein sequence ID" value="QLJ52662.1"/>
    <property type="molecule type" value="Genomic_DNA"/>
</dbReference>
<reference evidence="2" key="1">
    <citation type="submission" date="2020-07" db="EMBL/GenBank/DDBJ databases">
        <title>Metabolic diversity and evolutionary history of the archaeal phylum ###Micrarchaeota### uncovered from a freshwater lake metagenome.</title>
        <authorList>
            <person name="Kadnikov V.V."/>
            <person name="Savvichev A.S."/>
            <person name="Mardanov A.V."/>
            <person name="Beletsky A.V."/>
            <person name="Chupakov A.V."/>
            <person name="Kokryatskaya N.M."/>
            <person name="Pimenov N.V."/>
            <person name="Ravin N.V."/>
        </authorList>
    </citation>
    <scope>NUCLEOTIDE SEQUENCE [LARGE SCALE GENOMIC DNA]</scope>
</reference>
<evidence type="ECO:0000313" key="2">
    <source>
        <dbReference type="Proteomes" id="UP000510821"/>
    </source>
</evidence>